<evidence type="ECO:0000313" key="2">
    <source>
        <dbReference type="EMBL" id="ETV67919.1"/>
    </source>
</evidence>
<feature type="transmembrane region" description="Helical" evidence="1">
    <location>
        <begin position="177"/>
        <end position="199"/>
    </location>
</feature>
<reference evidence="2" key="1">
    <citation type="submission" date="2013-12" db="EMBL/GenBank/DDBJ databases">
        <title>The Genome Sequence of Aphanomyces astaci APO3.</title>
        <authorList>
            <consortium name="The Broad Institute Genomics Platform"/>
            <person name="Russ C."/>
            <person name="Tyler B."/>
            <person name="van West P."/>
            <person name="Dieguez-Uribeondo J."/>
            <person name="Young S.K."/>
            <person name="Zeng Q."/>
            <person name="Gargeya S."/>
            <person name="Fitzgerald M."/>
            <person name="Abouelleil A."/>
            <person name="Alvarado L."/>
            <person name="Chapman S.B."/>
            <person name="Gainer-Dewar J."/>
            <person name="Goldberg J."/>
            <person name="Griggs A."/>
            <person name="Gujja S."/>
            <person name="Hansen M."/>
            <person name="Howarth C."/>
            <person name="Imamovic A."/>
            <person name="Ireland A."/>
            <person name="Larimer J."/>
            <person name="McCowan C."/>
            <person name="Murphy C."/>
            <person name="Pearson M."/>
            <person name="Poon T.W."/>
            <person name="Priest M."/>
            <person name="Roberts A."/>
            <person name="Saif S."/>
            <person name="Shea T."/>
            <person name="Sykes S."/>
            <person name="Wortman J."/>
            <person name="Nusbaum C."/>
            <person name="Birren B."/>
        </authorList>
    </citation>
    <scope>NUCLEOTIDE SEQUENCE [LARGE SCALE GENOMIC DNA]</scope>
    <source>
        <strain evidence="2">APO3</strain>
    </source>
</reference>
<dbReference type="RefSeq" id="XP_009842482.1">
    <property type="nucleotide sequence ID" value="XM_009844180.1"/>
</dbReference>
<dbReference type="VEuPathDB" id="FungiDB:H257_15908"/>
<proteinExistence type="predicted"/>
<feature type="transmembrane region" description="Helical" evidence="1">
    <location>
        <begin position="46"/>
        <end position="66"/>
    </location>
</feature>
<organism evidence="2">
    <name type="scientific">Aphanomyces astaci</name>
    <name type="common">Crayfish plague agent</name>
    <dbReference type="NCBI Taxonomy" id="112090"/>
    <lineage>
        <taxon>Eukaryota</taxon>
        <taxon>Sar</taxon>
        <taxon>Stramenopiles</taxon>
        <taxon>Oomycota</taxon>
        <taxon>Saprolegniomycetes</taxon>
        <taxon>Saprolegniales</taxon>
        <taxon>Verrucalvaceae</taxon>
        <taxon>Aphanomyces</taxon>
    </lineage>
</organism>
<dbReference type="AlphaFoldDB" id="W4FM66"/>
<dbReference type="GeneID" id="20817904"/>
<dbReference type="EMBL" id="KI913190">
    <property type="protein sequence ID" value="ETV67919.1"/>
    <property type="molecule type" value="Genomic_DNA"/>
</dbReference>
<keyword evidence="1" id="KW-1133">Transmembrane helix</keyword>
<sequence>MGAVTVITEWAVSNLQGVQAPEIPATFATRGHIDGMNMLELNRVGGMVWVGRPLLLLWGFTALCLLSTSMLDVEPAGYTYTAFRVPVVPWYKTSLSAGEKTRLVYILNDVSTIWTKQYTLHYAPMSSSLVWLTTVILTQVNPVVHNVIVDPKCKLEQMNFQMVCQRGVVVIGSSSRLAWLVGIICISSAVSYVVIRVVYGSPLQTKPCSSLLLCSGAKYLFDKRRWTYRDGRRIGIAQWSVKCRNGNTSYVVDIKLWRSFAIDLDDDLPPRIFYAVPLAD</sequence>
<dbReference type="OrthoDB" id="78494at2759"/>
<name>W4FM66_APHAT</name>
<protein>
    <submittedName>
        <fullName evidence="2">Uncharacterized protein</fullName>
    </submittedName>
</protein>
<keyword evidence="1" id="KW-0472">Membrane</keyword>
<accession>W4FM66</accession>
<keyword evidence="1" id="KW-0812">Transmembrane</keyword>
<gene>
    <name evidence="2" type="ORF">H257_15908</name>
</gene>
<evidence type="ECO:0000256" key="1">
    <source>
        <dbReference type="SAM" id="Phobius"/>
    </source>
</evidence>